<proteinExistence type="predicted"/>
<dbReference type="EMBL" id="LAZR01019289">
    <property type="protein sequence ID" value="KKL93088.1"/>
    <property type="molecule type" value="Genomic_DNA"/>
</dbReference>
<reference evidence="1" key="1">
    <citation type="journal article" date="2015" name="Nature">
        <title>Complex archaea that bridge the gap between prokaryotes and eukaryotes.</title>
        <authorList>
            <person name="Spang A."/>
            <person name="Saw J.H."/>
            <person name="Jorgensen S.L."/>
            <person name="Zaremba-Niedzwiedzka K."/>
            <person name="Martijn J."/>
            <person name="Lind A.E."/>
            <person name="van Eijk R."/>
            <person name="Schleper C."/>
            <person name="Guy L."/>
            <person name="Ettema T.J."/>
        </authorList>
    </citation>
    <scope>NUCLEOTIDE SEQUENCE</scope>
</reference>
<organism evidence="1">
    <name type="scientific">marine sediment metagenome</name>
    <dbReference type="NCBI Taxonomy" id="412755"/>
    <lineage>
        <taxon>unclassified sequences</taxon>
        <taxon>metagenomes</taxon>
        <taxon>ecological metagenomes</taxon>
    </lineage>
</organism>
<gene>
    <name evidence="1" type="ORF">LCGC14_1878230</name>
</gene>
<sequence length="174" mass="18362">MTVDFGVARAVSAQSFGEPGQRTFCLRILGSASQSASLWLEKEHLRALSLAFRQVLSQVGYAKGPRAAEVREFPETAEHDFRVGSIGIGFDASSGNVVLQIGELEKGDDPALLVQLALDLSASLMEQLDAIIAEGRPICPLCGLPIDRTGHVCIRSNGHSSDAVPGSDAAEEGS</sequence>
<dbReference type="AlphaFoldDB" id="A0A0F9G329"/>
<evidence type="ECO:0000313" key="1">
    <source>
        <dbReference type="EMBL" id="KKL93088.1"/>
    </source>
</evidence>
<comment type="caution">
    <text evidence="1">The sequence shown here is derived from an EMBL/GenBank/DDBJ whole genome shotgun (WGS) entry which is preliminary data.</text>
</comment>
<evidence type="ECO:0008006" key="2">
    <source>
        <dbReference type="Google" id="ProtNLM"/>
    </source>
</evidence>
<dbReference type="InterPro" id="IPR021441">
    <property type="entry name" value="DUF3090"/>
</dbReference>
<name>A0A0F9G329_9ZZZZ</name>
<protein>
    <recommendedName>
        <fullName evidence="2">DUF3090 family protein</fullName>
    </recommendedName>
</protein>
<dbReference type="Pfam" id="PF11290">
    <property type="entry name" value="DUF3090"/>
    <property type="match status" value="1"/>
</dbReference>
<accession>A0A0F9G329</accession>